<dbReference type="PROSITE" id="PS00893">
    <property type="entry name" value="NUDIX_BOX"/>
    <property type="match status" value="1"/>
</dbReference>
<feature type="compositionally biased region" description="Basic residues" evidence="5">
    <location>
        <begin position="517"/>
        <end position="528"/>
    </location>
</feature>
<organism evidence="7 8">
    <name type="scientific">Kitasatospora cheerisanensis KCTC 2395</name>
    <dbReference type="NCBI Taxonomy" id="1348663"/>
    <lineage>
        <taxon>Bacteria</taxon>
        <taxon>Bacillati</taxon>
        <taxon>Actinomycetota</taxon>
        <taxon>Actinomycetes</taxon>
        <taxon>Kitasatosporales</taxon>
        <taxon>Streptomycetaceae</taxon>
        <taxon>Kitasatospora</taxon>
    </lineage>
</organism>
<dbReference type="InterPro" id="IPR027417">
    <property type="entry name" value="P-loop_NTPase"/>
</dbReference>
<feature type="compositionally biased region" description="Basic residues" evidence="5">
    <location>
        <begin position="565"/>
        <end position="584"/>
    </location>
</feature>
<dbReference type="InterPro" id="IPR015797">
    <property type="entry name" value="NUDIX_hydrolase-like_dom_sf"/>
</dbReference>
<dbReference type="PRINTS" id="PR00502">
    <property type="entry name" value="NUDIXFAMILY"/>
</dbReference>
<proteinExistence type="inferred from homology"/>
<dbReference type="GO" id="GO:0016787">
    <property type="term" value="F:hydrolase activity"/>
    <property type="evidence" value="ECO:0007669"/>
    <property type="project" value="UniProtKB-KW"/>
</dbReference>
<dbReference type="eggNOG" id="COG0645">
    <property type="taxonomic scope" value="Bacteria"/>
</dbReference>
<dbReference type="Pfam" id="PF00293">
    <property type="entry name" value="NUDIX"/>
    <property type="match status" value="1"/>
</dbReference>
<dbReference type="PANTHER" id="PTHR43046">
    <property type="entry name" value="GDP-MANNOSE MANNOSYL HYDROLASE"/>
    <property type="match status" value="1"/>
</dbReference>
<keyword evidence="4" id="KW-0460">Magnesium</keyword>
<dbReference type="Pfam" id="PF13671">
    <property type="entry name" value="AAA_33"/>
    <property type="match status" value="1"/>
</dbReference>
<feature type="compositionally biased region" description="Low complexity" evidence="5">
    <location>
        <begin position="443"/>
        <end position="453"/>
    </location>
</feature>
<dbReference type="PANTHER" id="PTHR43046:SF12">
    <property type="entry name" value="GDP-MANNOSE MANNOSYL HYDROLASE"/>
    <property type="match status" value="1"/>
</dbReference>
<evidence type="ECO:0000313" key="7">
    <source>
        <dbReference type="EMBL" id="KDN86503.1"/>
    </source>
</evidence>
<dbReference type="PROSITE" id="PS51462">
    <property type="entry name" value="NUDIX"/>
    <property type="match status" value="1"/>
</dbReference>
<feature type="region of interest" description="Disordered" evidence="5">
    <location>
        <begin position="378"/>
        <end position="621"/>
    </location>
</feature>
<evidence type="ECO:0000256" key="2">
    <source>
        <dbReference type="ARBA" id="ARBA00005582"/>
    </source>
</evidence>
<feature type="compositionally biased region" description="Basic and acidic residues" evidence="5">
    <location>
        <begin position="421"/>
        <end position="435"/>
    </location>
</feature>
<dbReference type="eggNOG" id="COG1051">
    <property type="taxonomic scope" value="Bacteria"/>
</dbReference>
<evidence type="ECO:0000256" key="3">
    <source>
        <dbReference type="ARBA" id="ARBA00022801"/>
    </source>
</evidence>
<dbReference type="Gene3D" id="3.90.79.10">
    <property type="entry name" value="Nucleoside Triphosphate Pyrophosphohydrolase"/>
    <property type="match status" value="1"/>
</dbReference>
<comment type="caution">
    <text evidence="7">The sequence shown here is derived from an EMBL/GenBank/DDBJ whole genome shotgun (WGS) entry which is preliminary data.</text>
</comment>
<feature type="compositionally biased region" description="Low complexity" evidence="5">
    <location>
        <begin position="529"/>
        <end position="541"/>
    </location>
</feature>
<dbReference type="InterPro" id="IPR000086">
    <property type="entry name" value="NUDIX_hydrolase_dom"/>
</dbReference>
<feature type="compositionally biased region" description="Basic and acidic residues" evidence="5">
    <location>
        <begin position="609"/>
        <end position="621"/>
    </location>
</feature>
<evidence type="ECO:0000256" key="5">
    <source>
        <dbReference type="SAM" id="MobiDB-lite"/>
    </source>
</evidence>
<dbReference type="EMBL" id="JNBY01000069">
    <property type="protein sequence ID" value="KDN86503.1"/>
    <property type="molecule type" value="Genomic_DNA"/>
</dbReference>
<dbReference type="PATRIC" id="fig|1348663.4.peg.1663"/>
<feature type="domain" description="Nudix hydrolase" evidence="6">
    <location>
        <begin position="197"/>
        <end position="328"/>
    </location>
</feature>
<comment type="cofactor">
    <cofactor evidence="1">
        <name>Mg(2+)</name>
        <dbReference type="ChEBI" id="CHEBI:18420"/>
    </cofactor>
</comment>
<dbReference type="HOGENOM" id="CLU_439909_0_0_11"/>
<dbReference type="Gene3D" id="3.40.50.300">
    <property type="entry name" value="P-loop containing nucleotide triphosphate hydrolases"/>
    <property type="match status" value="1"/>
</dbReference>
<reference evidence="7 8" key="1">
    <citation type="submission" date="2014-05" db="EMBL/GenBank/DDBJ databases">
        <title>Draft Genome Sequence of Kitasatospora cheerisanensis KCTC 2395.</title>
        <authorList>
            <person name="Nam D.H."/>
        </authorList>
    </citation>
    <scope>NUCLEOTIDE SEQUENCE [LARGE SCALE GENOMIC DNA]</scope>
    <source>
        <strain evidence="7 8">KCTC 2395</strain>
    </source>
</reference>
<protein>
    <recommendedName>
        <fullName evidence="6">Nudix hydrolase domain-containing protein</fullName>
    </recommendedName>
</protein>
<accession>A0A066YY80</accession>
<keyword evidence="3" id="KW-0378">Hydrolase</keyword>
<evidence type="ECO:0000259" key="6">
    <source>
        <dbReference type="PROSITE" id="PS51462"/>
    </source>
</evidence>
<dbReference type="InterPro" id="IPR020084">
    <property type="entry name" value="NUDIX_hydrolase_CS"/>
</dbReference>
<gene>
    <name evidence="7" type="ORF">KCH_17310</name>
</gene>
<dbReference type="SUPFAM" id="SSF52540">
    <property type="entry name" value="P-loop containing nucleoside triphosphate hydrolases"/>
    <property type="match status" value="1"/>
</dbReference>
<dbReference type="CDD" id="cd18876">
    <property type="entry name" value="NUDIX_Hydrolase"/>
    <property type="match status" value="1"/>
</dbReference>
<keyword evidence="8" id="KW-1185">Reference proteome</keyword>
<dbReference type="SUPFAM" id="SSF55811">
    <property type="entry name" value="Nudix"/>
    <property type="match status" value="1"/>
</dbReference>
<evidence type="ECO:0000256" key="1">
    <source>
        <dbReference type="ARBA" id="ARBA00001946"/>
    </source>
</evidence>
<dbReference type="AlphaFoldDB" id="A0A066YY80"/>
<feature type="region of interest" description="Disordered" evidence="5">
    <location>
        <begin position="339"/>
        <end position="363"/>
    </location>
</feature>
<comment type="similarity">
    <text evidence="2">Belongs to the Nudix hydrolase family.</text>
</comment>
<feature type="compositionally biased region" description="Low complexity" evidence="5">
    <location>
        <begin position="410"/>
        <end position="420"/>
    </location>
</feature>
<feature type="compositionally biased region" description="Basic and acidic residues" evidence="5">
    <location>
        <begin position="475"/>
        <end position="484"/>
    </location>
</feature>
<evidence type="ECO:0000256" key="4">
    <source>
        <dbReference type="ARBA" id="ARBA00022842"/>
    </source>
</evidence>
<dbReference type="Proteomes" id="UP000027178">
    <property type="component" value="Unassembled WGS sequence"/>
</dbReference>
<dbReference type="InterPro" id="IPR020476">
    <property type="entry name" value="Nudix_hydrolase"/>
</dbReference>
<name>A0A066YY80_9ACTN</name>
<sequence length="621" mass="66275">MIVWVNGAFGAGKTSTCRELTGLLPGSVLFEPDTVAALLRATLPAAHLAEVTDIQDLPAWRRLVAETAAALSCEAAGPVLVPMTLLRQEYRDEIFGSLAGRGLPVHHVVLDPVETILRARIATREDVPGDAEATARQRQRGRETLPAYLAARGWLAGDARMIDNGVLTPRQTAERIAELVRCGGARCPIVRTEGGDGDTVAAAVLLFDDRDRVLLVDPAYKPHWEFPGGVVERGESPTAAAVREAAEELGLRLRPEELRLLAVDWESGQGRGRGGLRLVYDGGRLGPSEVLRLRLPAGELRDWHFATLREAADMLPAARMRRLLAALEARGEGELRYLEGGRPAATGPRRRADPRGAGRPGRGLRAWAHAVHLEPCRGRAARAGPGPPEGRAGRRRAGRRVDGARRAVLRRVGAARGVPARRPDAPLVGRRDGRRGDRRRAGGRLVRAVAAAARRGRARRVDRGGARRPAPGGRTRPDGGDVGRRRGRPPGVGRVHPPRPGRRPGAAGAGAAGGRRAAVHRPAVRHFAARTGRAGPARRPVAGGGPAGRGAARRRDAGGRGRTGAARRARRRRRGVLRRRRGAGRRGDRPGGGVEPAPAGRIVSAAASREVRGGPRQNKDV</sequence>
<evidence type="ECO:0000313" key="8">
    <source>
        <dbReference type="Proteomes" id="UP000027178"/>
    </source>
</evidence>